<protein>
    <submittedName>
        <fullName evidence="3">Uncharacterized protein</fullName>
    </submittedName>
</protein>
<keyword evidence="2" id="KW-1185">Reference proteome</keyword>
<dbReference type="WBParaSite" id="TREG1_139970.3">
    <property type="protein sequence ID" value="TREG1_139970.3"/>
    <property type="gene ID" value="TREG1_139970"/>
</dbReference>
<organism evidence="2 3">
    <name type="scientific">Trichobilharzia regenti</name>
    <name type="common">Nasal bird schistosome</name>
    <dbReference type="NCBI Taxonomy" id="157069"/>
    <lineage>
        <taxon>Eukaryota</taxon>
        <taxon>Metazoa</taxon>
        <taxon>Spiralia</taxon>
        <taxon>Lophotrochozoa</taxon>
        <taxon>Platyhelminthes</taxon>
        <taxon>Trematoda</taxon>
        <taxon>Digenea</taxon>
        <taxon>Strigeidida</taxon>
        <taxon>Schistosomatoidea</taxon>
        <taxon>Schistosomatidae</taxon>
        <taxon>Trichobilharzia</taxon>
    </lineage>
</organism>
<name>A0AA85J9Q7_TRIRE</name>
<accession>A0AA85J9Q7</accession>
<reference evidence="2" key="1">
    <citation type="submission" date="2022-06" db="EMBL/GenBank/DDBJ databases">
        <authorList>
            <person name="Berger JAMES D."/>
            <person name="Berger JAMES D."/>
        </authorList>
    </citation>
    <scope>NUCLEOTIDE SEQUENCE [LARGE SCALE GENOMIC DNA]</scope>
</reference>
<evidence type="ECO:0000313" key="2">
    <source>
        <dbReference type="Proteomes" id="UP000050795"/>
    </source>
</evidence>
<dbReference type="AlphaFoldDB" id="A0AA85J9Q7"/>
<reference evidence="3" key="2">
    <citation type="submission" date="2023-11" db="UniProtKB">
        <authorList>
            <consortium name="WormBaseParasite"/>
        </authorList>
    </citation>
    <scope>IDENTIFICATION</scope>
</reference>
<dbReference type="Proteomes" id="UP000050795">
    <property type="component" value="Unassembled WGS sequence"/>
</dbReference>
<feature type="compositionally biased region" description="Basic and acidic residues" evidence="1">
    <location>
        <begin position="74"/>
        <end position="87"/>
    </location>
</feature>
<evidence type="ECO:0000256" key="1">
    <source>
        <dbReference type="SAM" id="MobiDB-lite"/>
    </source>
</evidence>
<feature type="region of interest" description="Disordered" evidence="1">
    <location>
        <begin position="68"/>
        <end position="99"/>
    </location>
</feature>
<evidence type="ECO:0000313" key="3">
    <source>
        <dbReference type="WBParaSite" id="TREG1_139970.3"/>
    </source>
</evidence>
<sequence>MSDLSPKVIRIRSTPKTIQLVPYWPDNAETWFLLAEADFCEHGITDQRSQLLAVIHALPREFSKCDGHWTGNKRSTESNEQHQEAMYKHPISIGRQTSRHKTKPLGRFFSPEREPSSFFYFRLVLS</sequence>
<proteinExistence type="predicted"/>